<feature type="domain" description="G-protein coupled receptors family 1 profile" evidence="12">
    <location>
        <begin position="55"/>
        <end position="302"/>
    </location>
</feature>
<comment type="similarity">
    <text evidence="9">Belongs to the G-protein coupled receptor 1 family.</text>
</comment>
<gene>
    <name evidence="13" type="ORF">FD754_011519</name>
</gene>
<dbReference type="SUPFAM" id="SSF81321">
    <property type="entry name" value="Family A G protein-coupled receptor-like"/>
    <property type="match status" value="1"/>
</dbReference>
<evidence type="ECO:0000256" key="1">
    <source>
        <dbReference type="ARBA" id="ARBA00004141"/>
    </source>
</evidence>
<keyword evidence="6 9" id="KW-0675">Receptor</keyword>
<evidence type="ECO:0000256" key="8">
    <source>
        <dbReference type="ARBA" id="ARBA00025736"/>
    </source>
</evidence>
<dbReference type="GO" id="GO:0007200">
    <property type="term" value="P:phospholipase C-activating G protein-coupled receptor signaling pathway"/>
    <property type="evidence" value="ECO:0007669"/>
    <property type="project" value="TreeGrafter"/>
</dbReference>
<keyword evidence="5 11" id="KW-0472">Membrane</keyword>
<dbReference type="Gene3D" id="1.20.1070.10">
    <property type="entry name" value="Rhodopsin 7-helix transmembrane proteins"/>
    <property type="match status" value="1"/>
</dbReference>
<evidence type="ECO:0000256" key="9">
    <source>
        <dbReference type="RuleBase" id="RU000688"/>
    </source>
</evidence>
<feature type="transmembrane region" description="Helical" evidence="11">
    <location>
        <begin position="153"/>
        <end position="174"/>
    </location>
</feature>
<dbReference type="PANTHER" id="PTHR24225">
    <property type="entry name" value="CHEMOTACTIC RECEPTOR"/>
    <property type="match status" value="1"/>
</dbReference>
<name>A0A5N3VC27_MUNMU</name>
<comment type="similarity">
    <text evidence="8">Belongs to the chemokine-like receptor (CMKLR) family.</text>
</comment>
<dbReference type="InterPro" id="IPR000276">
    <property type="entry name" value="GPCR_Rhodpsn"/>
</dbReference>
<feature type="transmembrane region" description="Helical" evidence="11">
    <location>
        <begin position="75"/>
        <end position="98"/>
    </location>
</feature>
<feature type="transmembrane region" description="Helical" evidence="11">
    <location>
        <begin position="110"/>
        <end position="132"/>
    </location>
</feature>
<evidence type="ECO:0000313" key="13">
    <source>
        <dbReference type="EMBL" id="KAB0346662.1"/>
    </source>
</evidence>
<evidence type="ECO:0000256" key="11">
    <source>
        <dbReference type="SAM" id="Phobius"/>
    </source>
</evidence>
<keyword evidence="14" id="KW-1185">Reference proteome</keyword>
<evidence type="ECO:0000256" key="6">
    <source>
        <dbReference type="ARBA" id="ARBA00023170"/>
    </source>
</evidence>
<evidence type="ECO:0000256" key="4">
    <source>
        <dbReference type="ARBA" id="ARBA00023040"/>
    </source>
</evidence>
<dbReference type="AlphaFoldDB" id="A0A5N3VC27"/>
<dbReference type="PANTHER" id="PTHR24225:SF27">
    <property type="entry name" value="G-PROTEIN COUPLED RECEPTOR 32-RELATED"/>
    <property type="match status" value="1"/>
</dbReference>
<keyword evidence="2 9" id="KW-0812">Transmembrane</keyword>
<evidence type="ECO:0000256" key="3">
    <source>
        <dbReference type="ARBA" id="ARBA00022989"/>
    </source>
</evidence>
<evidence type="ECO:0000256" key="5">
    <source>
        <dbReference type="ARBA" id="ARBA00023136"/>
    </source>
</evidence>
<evidence type="ECO:0000259" key="12">
    <source>
        <dbReference type="PROSITE" id="PS50262"/>
    </source>
</evidence>
<feature type="region of interest" description="Disordered" evidence="10">
    <location>
        <begin position="336"/>
        <end position="363"/>
    </location>
</feature>
<evidence type="ECO:0000256" key="10">
    <source>
        <dbReference type="SAM" id="MobiDB-lite"/>
    </source>
</evidence>
<sequence length="363" mass="40429">MEGPLRGLVALTCGPSSSRRMNPTSEPECQPETIQGLRQLTISVLSVSFAVGVVANALVLWVMAFRMPRSVTTIWFSNLAFADFMALLSLPISIYSVVTGQWPLTAAACKLYMAFLAVSCFTSIWFLVLISLDRCISVVHPVWSRHHRTAQRAAWLAVCVWLLALVACSPNLIFRDIEKQKGCGHRTFKFTTRARDDSKAVEGKVAVTLIHILRGFLAPLAIISTCAHLIRTRLRQEGCAYARRPKRLLLVPVSAFLAFWFPFNTVLVVRLWQWHAEYKLQPIVWATFSLGCFNSCLNPFLYVFIGRGFQEKFFQSLPSVLARAFGEEGFFNQPVPKVKPPGDDGNVQIQAGSPPVQLAAPSP</sequence>
<comment type="caution">
    <text evidence="13">The sequence shown here is derived from an EMBL/GenBank/DDBJ whole genome shotgun (WGS) entry which is preliminary data.</text>
</comment>
<dbReference type="Proteomes" id="UP000326458">
    <property type="component" value="Unassembled WGS sequence"/>
</dbReference>
<dbReference type="GO" id="GO:0004982">
    <property type="term" value="F:N-formyl peptide receptor activity"/>
    <property type="evidence" value="ECO:0007669"/>
    <property type="project" value="TreeGrafter"/>
</dbReference>
<dbReference type="PROSITE" id="PS50262">
    <property type="entry name" value="G_PROTEIN_RECEP_F1_2"/>
    <property type="match status" value="1"/>
</dbReference>
<comment type="subcellular location">
    <subcellularLocation>
        <location evidence="1">Membrane</location>
        <topology evidence="1">Multi-pass membrane protein</topology>
    </subcellularLocation>
</comment>
<keyword evidence="7 9" id="KW-0807">Transducer</keyword>
<keyword evidence="3 11" id="KW-1133">Transmembrane helix</keyword>
<dbReference type="InterPro" id="IPR017452">
    <property type="entry name" value="GPCR_Rhodpsn_7TM"/>
</dbReference>
<dbReference type="PROSITE" id="PS00237">
    <property type="entry name" value="G_PROTEIN_RECEP_F1_1"/>
    <property type="match status" value="1"/>
</dbReference>
<feature type="transmembrane region" description="Helical" evidence="11">
    <location>
        <begin position="283"/>
        <end position="305"/>
    </location>
</feature>
<dbReference type="GO" id="GO:0004875">
    <property type="term" value="F:complement receptor activity"/>
    <property type="evidence" value="ECO:0007669"/>
    <property type="project" value="TreeGrafter"/>
</dbReference>
<proteinExistence type="inferred from homology"/>
<dbReference type="Pfam" id="PF00001">
    <property type="entry name" value="7tm_1"/>
    <property type="match status" value="1"/>
</dbReference>
<organism evidence="13 14">
    <name type="scientific">Muntiacus muntjak</name>
    <name type="common">Barking deer</name>
    <name type="synonym">Indian muntjac</name>
    <dbReference type="NCBI Taxonomy" id="9888"/>
    <lineage>
        <taxon>Eukaryota</taxon>
        <taxon>Metazoa</taxon>
        <taxon>Chordata</taxon>
        <taxon>Craniata</taxon>
        <taxon>Vertebrata</taxon>
        <taxon>Euteleostomi</taxon>
        <taxon>Mammalia</taxon>
        <taxon>Eutheria</taxon>
        <taxon>Laurasiatheria</taxon>
        <taxon>Artiodactyla</taxon>
        <taxon>Ruminantia</taxon>
        <taxon>Pecora</taxon>
        <taxon>Cervidae</taxon>
        <taxon>Muntiacinae</taxon>
        <taxon>Muntiacus</taxon>
    </lineage>
</organism>
<evidence type="ECO:0000256" key="2">
    <source>
        <dbReference type="ARBA" id="ARBA00022692"/>
    </source>
</evidence>
<reference evidence="13 14" key="1">
    <citation type="submission" date="2019-06" db="EMBL/GenBank/DDBJ databases">
        <title>Discovery of a novel chromosome fission-fusion reversal in muntjac.</title>
        <authorList>
            <person name="Mudd A.B."/>
            <person name="Bredeson J.V."/>
            <person name="Baum R."/>
            <person name="Hockemeyer D."/>
            <person name="Rokhsar D.S."/>
        </authorList>
    </citation>
    <scope>NUCLEOTIDE SEQUENCE [LARGE SCALE GENOMIC DNA]</scope>
    <source>
        <strain evidence="13">UTSW_UCB_Mm</strain>
        <tissue evidence="13">Fibroblast cell line</tissue>
    </source>
</reference>
<feature type="transmembrane region" description="Helical" evidence="11">
    <location>
        <begin position="248"/>
        <end position="271"/>
    </location>
</feature>
<dbReference type="EMBL" id="VCEA01000002">
    <property type="protein sequence ID" value="KAB0346662.1"/>
    <property type="molecule type" value="Genomic_DNA"/>
</dbReference>
<dbReference type="PRINTS" id="PR00237">
    <property type="entry name" value="GPCRRHODOPSN"/>
</dbReference>
<dbReference type="PRINTS" id="PR00526">
    <property type="entry name" value="FMETLEUPHER"/>
</dbReference>
<dbReference type="GO" id="GO:0005886">
    <property type="term" value="C:plasma membrane"/>
    <property type="evidence" value="ECO:0007669"/>
    <property type="project" value="TreeGrafter"/>
</dbReference>
<evidence type="ECO:0000313" key="14">
    <source>
        <dbReference type="Proteomes" id="UP000326458"/>
    </source>
</evidence>
<dbReference type="InterPro" id="IPR000826">
    <property type="entry name" value="Formyl_rcpt-rel"/>
</dbReference>
<feature type="transmembrane region" description="Helical" evidence="11">
    <location>
        <begin position="40"/>
        <end position="63"/>
    </location>
</feature>
<dbReference type="GO" id="GO:0006954">
    <property type="term" value="P:inflammatory response"/>
    <property type="evidence" value="ECO:0007669"/>
    <property type="project" value="TreeGrafter"/>
</dbReference>
<dbReference type="GO" id="GO:0007204">
    <property type="term" value="P:positive regulation of cytosolic calcium ion concentration"/>
    <property type="evidence" value="ECO:0007669"/>
    <property type="project" value="TreeGrafter"/>
</dbReference>
<feature type="transmembrane region" description="Helical" evidence="11">
    <location>
        <begin position="205"/>
        <end position="227"/>
    </location>
</feature>
<accession>A0A5N3VC27</accession>
<keyword evidence="4 9" id="KW-0297">G-protein coupled receptor</keyword>
<protein>
    <recommendedName>
        <fullName evidence="12">G-protein coupled receptors family 1 profile domain-containing protein</fullName>
    </recommendedName>
</protein>
<evidence type="ECO:0000256" key="7">
    <source>
        <dbReference type="ARBA" id="ARBA00023224"/>
    </source>
</evidence>